<gene>
    <name evidence="2" type="ORF">PFISCL1PPCAC_3189</name>
</gene>
<comment type="caution">
    <text evidence="2">The sequence shown here is derived from an EMBL/GenBank/DDBJ whole genome shotgun (WGS) entry which is preliminary data.</text>
</comment>
<accession>A0AAV5V0L1</accession>
<feature type="compositionally biased region" description="Basic and acidic residues" evidence="1">
    <location>
        <begin position="51"/>
        <end position="69"/>
    </location>
</feature>
<name>A0AAV5V0L1_9BILA</name>
<reference evidence="2" key="1">
    <citation type="submission" date="2023-10" db="EMBL/GenBank/DDBJ databases">
        <title>Genome assembly of Pristionchus species.</title>
        <authorList>
            <person name="Yoshida K."/>
            <person name="Sommer R.J."/>
        </authorList>
    </citation>
    <scope>NUCLEOTIDE SEQUENCE</scope>
    <source>
        <strain evidence="2">RS5133</strain>
    </source>
</reference>
<organism evidence="2 3">
    <name type="scientific">Pristionchus fissidentatus</name>
    <dbReference type="NCBI Taxonomy" id="1538716"/>
    <lineage>
        <taxon>Eukaryota</taxon>
        <taxon>Metazoa</taxon>
        <taxon>Ecdysozoa</taxon>
        <taxon>Nematoda</taxon>
        <taxon>Chromadorea</taxon>
        <taxon>Rhabditida</taxon>
        <taxon>Rhabditina</taxon>
        <taxon>Diplogasteromorpha</taxon>
        <taxon>Diplogasteroidea</taxon>
        <taxon>Neodiplogasteridae</taxon>
        <taxon>Pristionchus</taxon>
    </lineage>
</organism>
<feature type="compositionally biased region" description="Basic and acidic residues" evidence="1">
    <location>
        <begin position="85"/>
        <end position="98"/>
    </location>
</feature>
<evidence type="ECO:0000313" key="2">
    <source>
        <dbReference type="EMBL" id="GMT11892.1"/>
    </source>
</evidence>
<feature type="region of interest" description="Disordered" evidence="1">
    <location>
        <begin position="21"/>
        <end position="98"/>
    </location>
</feature>
<keyword evidence="3" id="KW-1185">Reference proteome</keyword>
<dbReference type="AlphaFoldDB" id="A0AAV5V0L1"/>
<dbReference type="Proteomes" id="UP001432322">
    <property type="component" value="Unassembled WGS sequence"/>
</dbReference>
<proteinExistence type="predicted"/>
<dbReference type="EMBL" id="BTSY01000001">
    <property type="protein sequence ID" value="GMT11892.1"/>
    <property type="molecule type" value="Genomic_DNA"/>
</dbReference>
<sequence>GPTHCSSRFPLQDIMHDVGRVTRHRKKSRRSIENGNSRMNRLRVRLSATARYDREGEGEEKFEKGDKRRFSSSAIECASPQRSAVNEKGREEKGERECERRHLSHLFARTTFRSE</sequence>
<evidence type="ECO:0000256" key="1">
    <source>
        <dbReference type="SAM" id="MobiDB-lite"/>
    </source>
</evidence>
<evidence type="ECO:0000313" key="3">
    <source>
        <dbReference type="Proteomes" id="UP001432322"/>
    </source>
</evidence>
<protein>
    <submittedName>
        <fullName evidence="2">Uncharacterized protein</fullName>
    </submittedName>
</protein>
<feature type="non-terminal residue" evidence="2">
    <location>
        <position position="1"/>
    </location>
</feature>